<dbReference type="OrthoDB" id="3163292at2759"/>
<dbReference type="PROSITE" id="PS00463">
    <property type="entry name" value="ZN2_CY6_FUNGAL_1"/>
    <property type="match status" value="1"/>
</dbReference>
<keyword evidence="4" id="KW-0238">DNA-binding</keyword>
<dbReference type="Proteomes" id="UP000054279">
    <property type="component" value="Unassembled WGS sequence"/>
</dbReference>
<dbReference type="GO" id="GO:0000976">
    <property type="term" value="F:transcription cis-regulatory region binding"/>
    <property type="evidence" value="ECO:0007669"/>
    <property type="project" value="TreeGrafter"/>
</dbReference>
<evidence type="ECO:0000256" key="4">
    <source>
        <dbReference type="ARBA" id="ARBA00023125"/>
    </source>
</evidence>
<feature type="domain" description="Zn(2)-C6 fungal-type" evidence="8">
    <location>
        <begin position="26"/>
        <end position="60"/>
    </location>
</feature>
<dbReference type="Pfam" id="PF04082">
    <property type="entry name" value="Fungal_trans"/>
    <property type="match status" value="1"/>
</dbReference>
<feature type="region of interest" description="Disordered" evidence="7">
    <location>
        <begin position="1"/>
        <end position="24"/>
    </location>
</feature>
<dbReference type="InterPro" id="IPR051089">
    <property type="entry name" value="prtT"/>
</dbReference>
<evidence type="ECO:0000256" key="5">
    <source>
        <dbReference type="ARBA" id="ARBA00023163"/>
    </source>
</evidence>
<feature type="region of interest" description="Disordered" evidence="7">
    <location>
        <begin position="61"/>
        <end position="164"/>
    </location>
</feature>
<dbReference type="HOGENOM" id="CLU_017865_0_0_1"/>
<dbReference type="Pfam" id="PF00172">
    <property type="entry name" value="Zn_clus"/>
    <property type="match status" value="1"/>
</dbReference>
<dbReference type="EMBL" id="KN837322">
    <property type="protein sequence ID" value="KIJ27832.1"/>
    <property type="molecule type" value="Genomic_DNA"/>
</dbReference>
<dbReference type="CDD" id="cd12148">
    <property type="entry name" value="fungal_TF_MHR"/>
    <property type="match status" value="1"/>
</dbReference>
<dbReference type="PANTHER" id="PTHR31845">
    <property type="entry name" value="FINGER DOMAIN PROTEIN, PUTATIVE-RELATED"/>
    <property type="match status" value="1"/>
</dbReference>
<dbReference type="CDD" id="cd00067">
    <property type="entry name" value="GAL4"/>
    <property type="match status" value="1"/>
</dbReference>
<dbReference type="InterPro" id="IPR036864">
    <property type="entry name" value="Zn2-C6_fun-type_DNA-bd_sf"/>
</dbReference>
<dbReference type="SUPFAM" id="SSF57701">
    <property type="entry name" value="Zn2/Cys6 DNA-binding domain"/>
    <property type="match status" value="1"/>
</dbReference>
<feature type="region of interest" description="Disordered" evidence="7">
    <location>
        <begin position="185"/>
        <end position="210"/>
    </location>
</feature>
<protein>
    <recommendedName>
        <fullName evidence="8">Zn(2)-C6 fungal-type domain-containing protein</fullName>
    </recommendedName>
</protein>
<evidence type="ECO:0000313" key="10">
    <source>
        <dbReference type="Proteomes" id="UP000054279"/>
    </source>
</evidence>
<evidence type="ECO:0000256" key="7">
    <source>
        <dbReference type="SAM" id="MobiDB-lite"/>
    </source>
</evidence>
<proteinExistence type="predicted"/>
<dbReference type="Gene3D" id="4.10.240.10">
    <property type="entry name" value="Zn(2)-C6 fungal-type DNA-binding domain"/>
    <property type="match status" value="1"/>
</dbReference>
<dbReference type="GO" id="GO:0005634">
    <property type="term" value="C:nucleus"/>
    <property type="evidence" value="ECO:0007669"/>
    <property type="project" value="UniProtKB-SubCell"/>
</dbReference>
<gene>
    <name evidence="9" type="ORF">M422DRAFT_190562</name>
</gene>
<comment type="subcellular location">
    <subcellularLocation>
        <location evidence="1">Nucleus</location>
    </subcellularLocation>
</comment>
<dbReference type="SMART" id="SM00066">
    <property type="entry name" value="GAL4"/>
    <property type="match status" value="1"/>
</dbReference>
<keyword evidence="6" id="KW-0539">Nucleus</keyword>
<evidence type="ECO:0000256" key="6">
    <source>
        <dbReference type="ARBA" id="ARBA00023242"/>
    </source>
</evidence>
<evidence type="ECO:0000256" key="3">
    <source>
        <dbReference type="ARBA" id="ARBA00023015"/>
    </source>
</evidence>
<evidence type="ECO:0000313" key="9">
    <source>
        <dbReference type="EMBL" id="KIJ27832.1"/>
    </source>
</evidence>
<dbReference type="AlphaFoldDB" id="A0A0C9UFS2"/>
<organism evidence="9 10">
    <name type="scientific">Sphaerobolus stellatus (strain SS14)</name>
    <dbReference type="NCBI Taxonomy" id="990650"/>
    <lineage>
        <taxon>Eukaryota</taxon>
        <taxon>Fungi</taxon>
        <taxon>Dikarya</taxon>
        <taxon>Basidiomycota</taxon>
        <taxon>Agaricomycotina</taxon>
        <taxon>Agaricomycetes</taxon>
        <taxon>Phallomycetidae</taxon>
        <taxon>Geastrales</taxon>
        <taxon>Sphaerobolaceae</taxon>
        <taxon>Sphaerobolus</taxon>
    </lineage>
</organism>
<evidence type="ECO:0000259" key="8">
    <source>
        <dbReference type="PROSITE" id="PS50048"/>
    </source>
</evidence>
<evidence type="ECO:0000256" key="1">
    <source>
        <dbReference type="ARBA" id="ARBA00004123"/>
    </source>
</evidence>
<dbReference type="InterPro" id="IPR001138">
    <property type="entry name" value="Zn2Cys6_DnaBD"/>
</dbReference>
<dbReference type="GO" id="GO:0000981">
    <property type="term" value="F:DNA-binding transcription factor activity, RNA polymerase II-specific"/>
    <property type="evidence" value="ECO:0007669"/>
    <property type="project" value="InterPro"/>
</dbReference>
<keyword evidence="2" id="KW-0479">Metal-binding</keyword>
<feature type="compositionally biased region" description="Acidic residues" evidence="7">
    <location>
        <begin position="152"/>
        <end position="162"/>
    </location>
</feature>
<dbReference type="GO" id="GO:0006351">
    <property type="term" value="P:DNA-templated transcription"/>
    <property type="evidence" value="ECO:0007669"/>
    <property type="project" value="InterPro"/>
</dbReference>
<evidence type="ECO:0000256" key="2">
    <source>
        <dbReference type="ARBA" id="ARBA00022723"/>
    </source>
</evidence>
<name>A0A0C9UFS2_SPHS4</name>
<keyword evidence="10" id="KW-1185">Reference proteome</keyword>
<dbReference type="InterPro" id="IPR007219">
    <property type="entry name" value="XnlR_reg_dom"/>
</dbReference>
<dbReference type="PANTHER" id="PTHR31845:SF19">
    <property type="entry name" value="TRANSCRIPTION FACTOR DOMAIN-CONTAINING PROTEIN"/>
    <property type="match status" value="1"/>
</dbReference>
<keyword evidence="5" id="KW-0804">Transcription</keyword>
<keyword evidence="3" id="KW-0805">Transcription regulation</keyword>
<reference evidence="9 10" key="1">
    <citation type="submission" date="2014-06" db="EMBL/GenBank/DDBJ databases">
        <title>Evolutionary Origins and Diversification of the Mycorrhizal Mutualists.</title>
        <authorList>
            <consortium name="DOE Joint Genome Institute"/>
            <consortium name="Mycorrhizal Genomics Consortium"/>
            <person name="Kohler A."/>
            <person name="Kuo A."/>
            <person name="Nagy L.G."/>
            <person name="Floudas D."/>
            <person name="Copeland A."/>
            <person name="Barry K.W."/>
            <person name="Cichocki N."/>
            <person name="Veneault-Fourrey C."/>
            <person name="LaButti K."/>
            <person name="Lindquist E.A."/>
            <person name="Lipzen A."/>
            <person name="Lundell T."/>
            <person name="Morin E."/>
            <person name="Murat C."/>
            <person name="Riley R."/>
            <person name="Ohm R."/>
            <person name="Sun H."/>
            <person name="Tunlid A."/>
            <person name="Henrissat B."/>
            <person name="Grigoriev I.V."/>
            <person name="Hibbett D.S."/>
            <person name="Martin F."/>
        </authorList>
    </citation>
    <scope>NUCLEOTIDE SEQUENCE [LARGE SCALE GENOMIC DNA]</scope>
    <source>
        <strain evidence="9 10">SS14</strain>
    </source>
</reference>
<dbReference type="GO" id="GO:0008270">
    <property type="term" value="F:zinc ion binding"/>
    <property type="evidence" value="ECO:0007669"/>
    <property type="project" value="InterPro"/>
</dbReference>
<accession>A0A0C9UFS2</accession>
<dbReference type="PROSITE" id="PS50048">
    <property type="entry name" value="ZN2_CY6_FUNGAL_2"/>
    <property type="match status" value="1"/>
</dbReference>
<sequence length="600" mass="67883">MVADSYPNDNDSNGPSKPAVSRGARACMVCRQAKMKCVGAEEDGKKPCQRCRRSNVECVFEKHRRGRKPGSKISEQSKMLRKLEKGGGGQKSAAGPSGSAPMIKRDDLPPAQIPYPVSDSRSAPPPDPYNPRYSPREPIFVPSQGQNPAADSDSDSEGDSNDNEVTHLYPAAMVERENRKHSFFNTVLTNPPDASKPQGTHSRTSSSGTRILNGEHFQAAAQQYAPRYAKAGSLFIPIPRHFPIELPPIKDPVDAGIVTLPESQILFDNFFKWLNPFVNLLDPALHQPKYVREKCPFLFTMITMAGCKFWRQDKYRRVQRLAEEYSMRAFVECWNWKTVEVVQAYMCMTYWKEPDDSRTWTFIGCAGRLAIELGLNTWSSEPPVGETEQQRLERRNRERTFLVLWVHDRSLSMQTGRQWMLPEDDLIRNADSWYKGSEHLPVDIVVSAQVSLRRTAAEVTDLFYLHKGGKAPADVNYDVLLRSANHRLQQWADTWHEVLRGGPSQAFHHSLLKFFKLHVRLFLNSIGLLSHLTGLGPGQYISPRLPALTICYSSAVETLKLVAEEINRLEMLRYGQDSITVMTAYSAVFLLKVRILFLSV</sequence>
<feature type="compositionally biased region" description="Low complexity" evidence="7">
    <location>
        <begin position="199"/>
        <end position="210"/>
    </location>
</feature>